<evidence type="ECO:0000313" key="2">
    <source>
        <dbReference type="EMBL" id="BCU82929.1"/>
    </source>
</evidence>
<dbReference type="PANTHER" id="PTHR46563:SF4">
    <property type="entry name" value="ASPARTYL_ASPARAGINYL BETA-HYDROXYLASE ISOFORM X1"/>
    <property type="match status" value="1"/>
</dbReference>
<dbReference type="Gene3D" id="1.10.510.10">
    <property type="entry name" value="Transferase(Phosphotransferase) domain 1"/>
    <property type="match status" value="1"/>
</dbReference>
<reference evidence="2" key="2">
    <citation type="journal article" date="2021" name="Microbiol. Resour. Announc.">
        <title>Complete Genome Sequence of Polycladomyces abyssicola JIR-001T, Isolated from Hemipelagic Sediment in Deep Seawater.</title>
        <authorList>
            <person name="Tsubouchi T."/>
            <person name="Kaneko Y."/>
        </authorList>
    </citation>
    <scope>NUCLEOTIDE SEQUENCE</scope>
    <source>
        <strain evidence="2">JIR-001</strain>
    </source>
</reference>
<name>A0A8D5UIP4_9BACL</name>
<keyword evidence="3" id="KW-1185">Reference proteome</keyword>
<protein>
    <submittedName>
        <fullName evidence="2">Uncharacterized protein</fullName>
    </submittedName>
</protein>
<organism evidence="2 3">
    <name type="scientific">Polycladomyces abyssicola</name>
    <dbReference type="NCBI Taxonomy" id="1125966"/>
    <lineage>
        <taxon>Bacteria</taxon>
        <taxon>Bacillati</taxon>
        <taxon>Bacillota</taxon>
        <taxon>Bacilli</taxon>
        <taxon>Bacillales</taxon>
        <taxon>Thermoactinomycetaceae</taxon>
        <taxon>Polycladomyces</taxon>
    </lineage>
</organism>
<dbReference type="EMBL" id="AP024601">
    <property type="protein sequence ID" value="BCU82929.1"/>
    <property type="molecule type" value="Genomic_DNA"/>
</dbReference>
<feature type="region of interest" description="Disordered" evidence="1">
    <location>
        <begin position="291"/>
        <end position="412"/>
    </location>
</feature>
<dbReference type="PANTHER" id="PTHR46563">
    <property type="entry name" value="RING-TYPE DOMAIN-CONTAINING PROTEIN"/>
    <property type="match status" value="1"/>
</dbReference>
<dbReference type="AlphaFoldDB" id="A0A8D5UIP4"/>
<dbReference type="InterPro" id="IPR011009">
    <property type="entry name" value="Kinase-like_dom_sf"/>
</dbReference>
<gene>
    <name evidence="2" type="ORF">JIR001_27120</name>
</gene>
<sequence length="452" mass="54415">MSFFAVGDRYRDTYEIEAVFPFFDGELGIARSGDQRFLLQHAQLKKQAPSRAIQQYRSLDHPLILPYREVYTEERSLVFIRPYEPYQPLYDAIRQQPASEDELVRWGKSLLHMEAYLRSKPLPMYFILDPRNIGLTADGKLIVLYCGVRQITALEPSLDWGTFFYILLTGEMHEEPLDKISADAPFSKPMIRLLQKSLRNQSVDSVLSQIENYERKKKGKGLLDRLFGDQAEEEQPRMTPNRMVVPTLVPSSWKEAAERERLEQERLAREASERERLEQERLAQEAAERERLEQERLEREAAERERLEQERLEREATERERLEQERLEREASERERLEQERLEREAAERERLEQERLEREAAERERLEQERLEREAAERERLEQERMAQEASERERLEQERMAREAAERERLEQERLARERLRKERLERERQEHEKLAKQFQEYMEAFYKSS</sequence>
<dbReference type="RefSeq" id="WP_212773213.1">
    <property type="nucleotide sequence ID" value="NZ_AP024601.1"/>
</dbReference>
<dbReference type="KEGG" id="pabs:JIR001_27120"/>
<accession>A0A8D5UIP4</accession>
<proteinExistence type="predicted"/>
<dbReference type="SUPFAM" id="SSF56112">
    <property type="entry name" value="Protein kinase-like (PK-like)"/>
    <property type="match status" value="1"/>
</dbReference>
<dbReference type="Proteomes" id="UP000677436">
    <property type="component" value="Chromosome"/>
</dbReference>
<evidence type="ECO:0000313" key="3">
    <source>
        <dbReference type="Proteomes" id="UP000677436"/>
    </source>
</evidence>
<evidence type="ECO:0000256" key="1">
    <source>
        <dbReference type="SAM" id="MobiDB-lite"/>
    </source>
</evidence>
<reference evidence="2" key="1">
    <citation type="journal article" date="2013" name="Int. J. Syst. Evol. Microbiol.">
        <title>Polycladomyces abyssicola gen. nov., sp. nov., a thermophilic filamentous bacterium isolated from hemipelagic sediment.</title>
        <authorList>
            <person name="Tsubouchi T."/>
            <person name="Shimane Y."/>
            <person name="Mori K."/>
            <person name="Usui K."/>
            <person name="Hiraki T."/>
            <person name="Tame A."/>
            <person name="Uematsu K."/>
            <person name="Maruyama T."/>
            <person name="Hatada Y."/>
        </authorList>
    </citation>
    <scope>NUCLEOTIDE SEQUENCE</scope>
    <source>
        <strain evidence="2">JIR-001</strain>
    </source>
</reference>